<dbReference type="EMBL" id="MFZH01000020">
    <property type="protein sequence ID" value="OGK19024.1"/>
    <property type="molecule type" value="Genomic_DNA"/>
</dbReference>
<evidence type="ECO:0000313" key="2">
    <source>
        <dbReference type="Proteomes" id="UP000176850"/>
    </source>
</evidence>
<gene>
    <name evidence="1" type="ORF">A2799_04375</name>
</gene>
<organism evidence="1 2">
    <name type="scientific">Candidatus Roizmanbacteria bacterium RIFCSPHIGHO2_01_FULL_39_24</name>
    <dbReference type="NCBI Taxonomy" id="1802032"/>
    <lineage>
        <taxon>Bacteria</taxon>
        <taxon>Candidatus Roizmaniibacteriota</taxon>
    </lineage>
</organism>
<proteinExistence type="predicted"/>
<name>A0A1F7GJN5_9BACT</name>
<reference evidence="1 2" key="1">
    <citation type="journal article" date="2016" name="Nat. Commun.">
        <title>Thousands of microbial genomes shed light on interconnected biogeochemical processes in an aquifer system.</title>
        <authorList>
            <person name="Anantharaman K."/>
            <person name="Brown C.T."/>
            <person name="Hug L.A."/>
            <person name="Sharon I."/>
            <person name="Castelle C.J."/>
            <person name="Probst A.J."/>
            <person name="Thomas B.C."/>
            <person name="Singh A."/>
            <person name="Wilkins M.J."/>
            <person name="Karaoz U."/>
            <person name="Brodie E.L."/>
            <person name="Williams K.H."/>
            <person name="Hubbard S.S."/>
            <person name="Banfield J.F."/>
        </authorList>
    </citation>
    <scope>NUCLEOTIDE SEQUENCE [LARGE SCALE GENOMIC DNA]</scope>
</reference>
<sequence>MNIMRVVVMVVVAVVILLVVLITWGCEDDWCYIFPWQGQGQIACTMEAKLCPDGSAVGRSGPNCQFAPCP</sequence>
<dbReference type="AlphaFoldDB" id="A0A1F7GJN5"/>
<protein>
    <submittedName>
        <fullName evidence="1">Uncharacterized protein</fullName>
    </submittedName>
</protein>
<evidence type="ECO:0000313" key="1">
    <source>
        <dbReference type="EMBL" id="OGK19024.1"/>
    </source>
</evidence>
<accession>A0A1F7GJN5</accession>
<comment type="caution">
    <text evidence="1">The sequence shown here is derived from an EMBL/GenBank/DDBJ whole genome shotgun (WGS) entry which is preliminary data.</text>
</comment>
<dbReference type="Proteomes" id="UP000176850">
    <property type="component" value="Unassembled WGS sequence"/>
</dbReference>